<evidence type="ECO:0000313" key="1">
    <source>
        <dbReference type="EMBL" id="GAG05978.1"/>
    </source>
</evidence>
<sequence>MQETVVLRKNPDMVTRVIDDETILLPIYKTSDEINCIYTLNKVASRVWELIDG</sequence>
<dbReference type="AlphaFoldDB" id="X0V0D7"/>
<accession>X0V0D7</accession>
<protein>
    <submittedName>
        <fullName evidence="1">Uncharacterized protein</fullName>
    </submittedName>
</protein>
<reference evidence="1" key="1">
    <citation type="journal article" date="2014" name="Front. Microbiol.">
        <title>High frequency of phylogenetically diverse reductive dehalogenase-homologous genes in deep subseafloor sedimentary metagenomes.</title>
        <authorList>
            <person name="Kawai M."/>
            <person name="Futagami T."/>
            <person name="Toyoda A."/>
            <person name="Takaki Y."/>
            <person name="Nishi S."/>
            <person name="Hori S."/>
            <person name="Arai W."/>
            <person name="Tsubouchi T."/>
            <person name="Morono Y."/>
            <person name="Uchiyama I."/>
            <person name="Ito T."/>
            <person name="Fujiyama A."/>
            <person name="Inagaki F."/>
            <person name="Takami H."/>
        </authorList>
    </citation>
    <scope>NUCLEOTIDE SEQUENCE</scope>
    <source>
        <strain evidence="1">Expedition CK06-06</strain>
    </source>
</reference>
<feature type="non-terminal residue" evidence="1">
    <location>
        <position position="53"/>
    </location>
</feature>
<name>X0V0D7_9ZZZZ</name>
<dbReference type="EMBL" id="BARS01029565">
    <property type="protein sequence ID" value="GAG05978.1"/>
    <property type="molecule type" value="Genomic_DNA"/>
</dbReference>
<gene>
    <name evidence="1" type="ORF">S01H1_46197</name>
</gene>
<comment type="caution">
    <text evidence="1">The sequence shown here is derived from an EMBL/GenBank/DDBJ whole genome shotgun (WGS) entry which is preliminary data.</text>
</comment>
<organism evidence="1">
    <name type="scientific">marine sediment metagenome</name>
    <dbReference type="NCBI Taxonomy" id="412755"/>
    <lineage>
        <taxon>unclassified sequences</taxon>
        <taxon>metagenomes</taxon>
        <taxon>ecological metagenomes</taxon>
    </lineage>
</organism>
<proteinExistence type="predicted"/>